<comment type="pathway">
    <text evidence="2">Organic acid metabolism; glycolate biosynthesis; glycolate from 2-phosphoglycolate: step 1/1.</text>
</comment>
<dbReference type="Pfam" id="PF13419">
    <property type="entry name" value="HAD_2"/>
    <property type="match status" value="1"/>
</dbReference>
<dbReference type="RefSeq" id="WP_044164928.1">
    <property type="nucleotide sequence ID" value="NZ_JACIER010000020.1"/>
</dbReference>
<dbReference type="InterPro" id="IPR023198">
    <property type="entry name" value="PGP-like_dom2"/>
</dbReference>
<comment type="catalytic activity">
    <reaction evidence="1">
        <text>2-phosphoglycolate + H2O = glycolate + phosphate</text>
        <dbReference type="Rhea" id="RHEA:14369"/>
        <dbReference type="ChEBI" id="CHEBI:15377"/>
        <dbReference type="ChEBI" id="CHEBI:29805"/>
        <dbReference type="ChEBI" id="CHEBI:43474"/>
        <dbReference type="ChEBI" id="CHEBI:58033"/>
        <dbReference type="EC" id="3.1.3.18"/>
    </reaction>
</comment>
<protein>
    <recommendedName>
        <fullName evidence="4">phosphoglycolate phosphatase</fullName>
        <ecNumber evidence="4">3.1.3.18</ecNumber>
    </recommendedName>
</protein>
<dbReference type="EMBL" id="JACIER010000020">
    <property type="protein sequence ID" value="MBB4045981.1"/>
    <property type="molecule type" value="Genomic_DNA"/>
</dbReference>
<reference evidence="5" key="1">
    <citation type="submission" date="2020-08" db="EMBL/GenBank/DDBJ databases">
        <title>Genomic Encyclopedia of Type Strains, Phase IV (KMG-IV): sequencing the most valuable type-strain genomes for metagenomic binning, comparative biology and taxonomic classification.</title>
        <authorList>
            <person name="Goeker M."/>
        </authorList>
    </citation>
    <scope>NUCLEOTIDE SEQUENCE [LARGE SCALE GENOMIC DNA]</scope>
    <source>
        <strain evidence="5">DSM 105720</strain>
    </source>
</reference>
<dbReference type="InterPro" id="IPR041492">
    <property type="entry name" value="HAD_2"/>
</dbReference>
<dbReference type="GO" id="GO:0005829">
    <property type="term" value="C:cytosol"/>
    <property type="evidence" value="ECO:0007669"/>
    <property type="project" value="TreeGrafter"/>
</dbReference>
<evidence type="ECO:0000256" key="3">
    <source>
        <dbReference type="ARBA" id="ARBA00006171"/>
    </source>
</evidence>
<dbReference type="SFLD" id="SFLDG01129">
    <property type="entry name" value="C1.5:_HAD__Beta-PGM__Phosphata"/>
    <property type="match status" value="1"/>
</dbReference>
<dbReference type="Gene3D" id="3.40.50.1000">
    <property type="entry name" value="HAD superfamily/HAD-like"/>
    <property type="match status" value="1"/>
</dbReference>
<dbReference type="NCBIfam" id="TIGR01509">
    <property type="entry name" value="HAD-SF-IA-v3"/>
    <property type="match status" value="1"/>
</dbReference>
<evidence type="ECO:0000256" key="1">
    <source>
        <dbReference type="ARBA" id="ARBA00000830"/>
    </source>
</evidence>
<accession>A0A840D4Q3</accession>
<dbReference type="Proteomes" id="UP000560658">
    <property type="component" value="Unassembled WGS sequence"/>
</dbReference>
<dbReference type="InterPro" id="IPR036412">
    <property type="entry name" value="HAD-like_sf"/>
</dbReference>
<dbReference type="PANTHER" id="PTHR43434">
    <property type="entry name" value="PHOSPHOGLYCOLATE PHOSPHATASE"/>
    <property type="match status" value="1"/>
</dbReference>
<dbReference type="InterPro" id="IPR023214">
    <property type="entry name" value="HAD_sf"/>
</dbReference>
<dbReference type="PANTHER" id="PTHR43434:SF1">
    <property type="entry name" value="PHOSPHOGLYCOLATE PHOSPHATASE"/>
    <property type="match status" value="1"/>
</dbReference>
<dbReference type="SUPFAM" id="SSF56784">
    <property type="entry name" value="HAD-like"/>
    <property type="match status" value="1"/>
</dbReference>
<comment type="similarity">
    <text evidence="3">Belongs to the HAD-like hydrolase superfamily. CbbY/CbbZ/Gph/YieH family.</text>
</comment>
<proteinExistence type="inferred from homology"/>
<keyword evidence="6" id="KW-1185">Reference proteome</keyword>
<dbReference type="SFLD" id="SFLDS00003">
    <property type="entry name" value="Haloacid_Dehalogenase"/>
    <property type="match status" value="1"/>
</dbReference>
<gene>
    <name evidence="5" type="ORF">GGR06_003806</name>
</gene>
<dbReference type="InterPro" id="IPR050155">
    <property type="entry name" value="HAD-like_hydrolase_sf"/>
</dbReference>
<name>A0A840D4Q3_9BACE</name>
<dbReference type="EC" id="3.1.3.18" evidence="4"/>
<dbReference type="Gene3D" id="1.10.150.240">
    <property type="entry name" value="Putative phosphatase, domain 2"/>
    <property type="match status" value="1"/>
</dbReference>
<dbReference type="SFLD" id="SFLDG01135">
    <property type="entry name" value="C1.5.6:_HAD__Beta-PGM__Phospha"/>
    <property type="match status" value="1"/>
</dbReference>
<dbReference type="FunFam" id="3.40.50.1000:FF:000022">
    <property type="entry name" value="Phosphoglycolate phosphatase"/>
    <property type="match status" value="1"/>
</dbReference>
<evidence type="ECO:0000256" key="2">
    <source>
        <dbReference type="ARBA" id="ARBA00004818"/>
    </source>
</evidence>
<evidence type="ECO:0000313" key="5">
    <source>
        <dbReference type="EMBL" id="MBB4045981.1"/>
    </source>
</evidence>
<sequence>MNKKNRIKTIILDFDGTIADTKDSIIQTIQATLDELGIQRANESDIKNLIGLPLRETFVRVAHLTDRNMQEKAIALYREKYNQISLNTVKLFPDVKETLKELHDNGLTITVASGKGKEALLNLLDRMGIARYISLVFGEQDVKNKKPAPDMALLILEKTNSGPQETLVVGDTVYDMAMGQEAGCITCGVSYGNHTEEQLKSRNPDFIIGKFAEITGIIGGIYQL</sequence>
<organism evidence="5 6">
    <name type="scientific">Bacteroides reticulotermitis</name>
    <dbReference type="NCBI Taxonomy" id="1133319"/>
    <lineage>
        <taxon>Bacteria</taxon>
        <taxon>Pseudomonadati</taxon>
        <taxon>Bacteroidota</taxon>
        <taxon>Bacteroidia</taxon>
        <taxon>Bacteroidales</taxon>
        <taxon>Bacteroidaceae</taxon>
        <taxon>Bacteroides</taxon>
    </lineage>
</organism>
<dbReference type="GO" id="GO:0006281">
    <property type="term" value="P:DNA repair"/>
    <property type="evidence" value="ECO:0007669"/>
    <property type="project" value="TreeGrafter"/>
</dbReference>
<keyword evidence="5" id="KW-0378">Hydrolase</keyword>
<evidence type="ECO:0000313" key="6">
    <source>
        <dbReference type="Proteomes" id="UP000560658"/>
    </source>
</evidence>
<dbReference type="NCBIfam" id="TIGR01549">
    <property type="entry name" value="HAD-SF-IA-v1"/>
    <property type="match status" value="1"/>
</dbReference>
<dbReference type="AlphaFoldDB" id="A0A840D4Q3"/>
<dbReference type="InterPro" id="IPR006439">
    <property type="entry name" value="HAD-SF_hydro_IA"/>
</dbReference>
<comment type="caution">
    <text evidence="5">The sequence shown here is derived from an EMBL/GenBank/DDBJ whole genome shotgun (WGS) entry which is preliminary data.</text>
</comment>
<dbReference type="GO" id="GO:0008967">
    <property type="term" value="F:phosphoglycolate phosphatase activity"/>
    <property type="evidence" value="ECO:0007669"/>
    <property type="project" value="UniProtKB-EC"/>
</dbReference>
<evidence type="ECO:0000256" key="4">
    <source>
        <dbReference type="ARBA" id="ARBA00013078"/>
    </source>
</evidence>